<keyword evidence="6" id="KW-1003">Cell membrane</keyword>
<dbReference type="Proteomes" id="UP000092677">
    <property type="component" value="Unassembled WGS sequence"/>
</dbReference>
<feature type="binding site" evidence="6">
    <location>
        <begin position="124"/>
        <end position="127"/>
    </location>
    <ligand>
        <name>GTP</name>
        <dbReference type="ChEBI" id="CHEBI:37565"/>
    </ligand>
</feature>
<name>A0A170RYX7_EHRRU</name>
<feature type="region of interest" description="G2" evidence="7">
    <location>
        <begin position="41"/>
        <end position="45"/>
    </location>
</feature>
<dbReference type="PANTHER" id="PTHR42698:SF1">
    <property type="entry name" value="GTPASE ERA, MITOCHONDRIAL"/>
    <property type="match status" value="1"/>
</dbReference>
<dbReference type="Pfam" id="PF07650">
    <property type="entry name" value="KH_2"/>
    <property type="match status" value="1"/>
</dbReference>
<evidence type="ECO:0000256" key="5">
    <source>
        <dbReference type="ARBA" id="ARBA00023134"/>
    </source>
</evidence>
<evidence type="ECO:0000256" key="7">
    <source>
        <dbReference type="PROSITE-ProRule" id="PRU01050"/>
    </source>
</evidence>
<dbReference type="InterPro" id="IPR006073">
    <property type="entry name" value="GTP-bd"/>
</dbReference>
<dbReference type="InterPro" id="IPR005662">
    <property type="entry name" value="GTPase_Era-like"/>
</dbReference>
<dbReference type="InterPro" id="IPR030388">
    <property type="entry name" value="G_ERA_dom"/>
</dbReference>
<accession>A0A170RYX7</accession>
<feature type="region of interest" description="G5" evidence="7">
    <location>
        <begin position="153"/>
        <end position="155"/>
    </location>
</feature>
<dbReference type="NCBIfam" id="TIGR00231">
    <property type="entry name" value="small_GTP"/>
    <property type="match status" value="1"/>
</dbReference>
<dbReference type="PROSITE" id="PS50823">
    <property type="entry name" value="KH_TYPE_2"/>
    <property type="match status" value="1"/>
</dbReference>
<dbReference type="GO" id="GO:0043024">
    <property type="term" value="F:ribosomal small subunit binding"/>
    <property type="evidence" value="ECO:0007669"/>
    <property type="project" value="TreeGrafter"/>
</dbReference>
<dbReference type="GO" id="GO:0070181">
    <property type="term" value="F:small ribosomal subunit rRNA binding"/>
    <property type="evidence" value="ECO:0007669"/>
    <property type="project" value="UniProtKB-UniRule"/>
</dbReference>
<feature type="binding site" evidence="6">
    <location>
        <begin position="62"/>
        <end position="66"/>
    </location>
    <ligand>
        <name>GTP</name>
        <dbReference type="ChEBI" id="CHEBI:37565"/>
    </ligand>
</feature>
<dbReference type="CDD" id="cd22534">
    <property type="entry name" value="KH-II_Era"/>
    <property type="match status" value="1"/>
</dbReference>
<keyword evidence="6" id="KW-0690">Ribosome biogenesis</keyword>
<comment type="subcellular location">
    <subcellularLocation>
        <location evidence="6">Cytoplasm</location>
    </subcellularLocation>
    <subcellularLocation>
        <location evidence="6">Cell membrane</location>
        <topology evidence="6">Peripheral membrane protein</topology>
    </subcellularLocation>
</comment>
<comment type="similarity">
    <text evidence="1 6 7 8">Belongs to the TRAFAC class TrmE-Era-EngA-EngB-Septin-like GTPase superfamily. Era GTPase family.</text>
</comment>
<feature type="region of interest" description="G1" evidence="7">
    <location>
        <begin position="15"/>
        <end position="22"/>
    </location>
</feature>
<dbReference type="PANTHER" id="PTHR42698">
    <property type="entry name" value="GTPASE ERA"/>
    <property type="match status" value="1"/>
</dbReference>
<dbReference type="AlphaFoldDB" id="A0A170RYX7"/>
<feature type="region of interest" description="G3" evidence="7">
    <location>
        <begin position="62"/>
        <end position="65"/>
    </location>
</feature>
<dbReference type="GO" id="GO:0005886">
    <property type="term" value="C:plasma membrane"/>
    <property type="evidence" value="ECO:0007669"/>
    <property type="project" value="UniProtKB-SubCell"/>
</dbReference>
<evidence type="ECO:0000256" key="1">
    <source>
        <dbReference type="ARBA" id="ARBA00007921"/>
    </source>
</evidence>
<evidence type="ECO:0000256" key="4">
    <source>
        <dbReference type="ARBA" id="ARBA00022884"/>
    </source>
</evidence>
<dbReference type="Pfam" id="PF01926">
    <property type="entry name" value="MMR_HSR1"/>
    <property type="match status" value="1"/>
</dbReference>
<sequence>MNHVGRKCSMSAIVGTTNAGKSTLVNVLVGQKVAAVTPKVQTTRVRMHAVSNHENVQLIFIDTPGIFSPKTKLEKFLVKHAWMSLKGIENVIVLVDVKNYLNQHLKKIIDRIKHSNLNAILVLNKIDIVHQSIVSEVIEYMYSLYKFSKAFTISALYGIGIDKLVDYLCETSPYGPWLYNDDQISDAPLKFFMAEITREKLFITLRHELPYSLSVVTELVEEKEDNSLIIKQVIYVTKDSHKTIILGKKGEMVKKISMESKSDLENILQVKVHLFLFVKVREFWQNHLNECVGYAE</sequence>
<dbReference type="InterPro" id="IPR005225">
    <property type="entry name" value="Small_GTP-bd"/>
</dbReference>
<dbReference type="Gene3D" id="3.40.50.300">
    <property type="entry name" value="P-loop containing nucleotide triphosphate hydrolases"/>
    <property type="match status" value="1"/>
</dbReference>
<dbReference type="NCBIfam" id="NF000908">
    <property type="entry name" value="PRK00089.1"/>
    <property type="match status" value="1"/>
</dbReference>
<evidence type="ECO:0000313" key="12">
    <source>
        <dbReference type="Proteomes" id="UP000092677"/>
    </source>
</evidence>
<evidence type="ECO:0000259" key="9">
    <source>
        <dbReference type="PROSITE" id="PS50823"/>
    </source>
</evidence>
<evidence type="ECO:0000259" key="10">
    <source>
        <dbReference type="PROSITE" id="PS51713"/>
    </source>
</evidence>
<dbReference type="EMBL" id="BDDL01000071">
    <property type="protein sequence ID" value="GAT77409.1"/>
    <property type="molecule type" value="Genomic_DNA"/>
</dbReference>
<dbReference type="GO" id="GO:0003924">
    <property type="term" value="F:GTPase activity"/>
    <property type="evidence" value="ECO:0007669"/>
    <property type="project" value="UniProtKB-UniRule"/>
</dbReference>
<protein>
    <recommendedName>
        <fullName evidence="2 6">GTPase Era</fullName>
    </recommendedName>
</protein>
<dbReference type="InterPro" id="IPR004044">
    <property type="entry name" value="KH_dom_type_2"/>
</dbReference>
<feature type="region of interest" description="G4" evidence="7">
    <location>
        <begin position="124"/>
        <end position="127"/>
    </location>
</feature>
<dbReference type="NCBIfam" id="TIGR00436">
    <property type="entry name" value="era"/>
    <property type="match status" value="1"/>
</dbReference>
<feature type="binding site" evidence="6">
    <location>
        <begin position="15"/>
        <end position="22"/>
    </location>
    <ligand>
        <name>GTP</name>
        <dbReference type="ChEBI" id="CHEBI:37565"/>
    </ligand>
</feature>
<dbReference type="HAMAP" id="MF_00367">
    <property type="entry name" value="GTPase_Era"/>
    <property type="match status" value="1"/>
</dbReference>
<organism evidence="11 12">
    <name type="scientific">Ehrlichia ruminantium</name>
    <name type="common">heartwater rickettsia</name>
    <name type="synonym">Cowdria ruminantium</name>
    <dbReference type="NCBI Taxonomy" id="779"/>
    <lineage>
        <taxon>Bacteria</taxon>
        <taxon>Pseudomonadati</taxon>
        <taxon>Pseudomonadota</taxon>
        <taxon>Alphaproteobacteria</taxon>
        <taxon>Rickettsiales</taxon>
        <taxon>Anaplasmataceae</taxon>
        <taxon>Ehrlichia</taxon>
    </lineage>
</organism>
<comment type="subunit">
    <text evidence="6">Monomer.</text>
</comment>
<comment type="function">
    <text evidence="6">An essential GTPase that binds both GDP and GTP, with rapid nucleotide exchange. Plays a role in 16S rRNA processing and 30S ribosomal subunit biogenesis and possibly also in cell cycle regulation and energy metabolism.</text>
</comment>
<evidence type="ECO:0000256" key="8">
    <source>
        <dbReference type="RuleBase" id="RU003761"/>
    </source>
</evidence>
<dbReference type="GO" id="GO:0000028">
    <property type="term" value="P:ribosomal small subunit assembly"/>
    <property type="evidence" value="ECO:0007669"/>
    <property type="project" value="TreeGrafter"/>
</dbReference>
<keyword evidence="4 6" id="KW-0694">RNA-binding</keyword>
<dbReference type="PROSITE" id="PS51713">
    <property type="entry name" value="G_ERA"/>
    <property type="match status" value="1"/>
</dbReference>
<dbReference type="GO" id="GO:0005525">
    <property type="term" value="F:GTP binding"/>
    <property type="evidence" value="ECO:0007669"/>
    <property type="project" value="UniProtKB-UniRule"/>
</dbReference>
<evidence type="ECO:0000313" key="11">
    <source>
        <dbReference type="EMBL" id="GAT77409.1"/>
    </source>
</evidence>
<dbReference type="GO" id="GO:0005737">
    <property type="term" value="C:cytoplasm"/>
    <property type="evidence" value="ECO:0007669"/>
    <property type="project" value="UniProtKB-SubCell"/>
</dbReference>
<proteinExistence type="inferred from homology"/>
<gene>
    <name evidence="6 11" type="primary">era</name>
    <name evidence="11" type="ORF">EHRUM2_06320</name>
</gene>
<evidence type="ECO:0000256" key="6">
    <source>
        <dbReference type="HAMAP-Rule" id="MF_00367"/>
    </source>
</evidence>
<dbReference type="InterPro" id="IPR027417">
    <property type="entry name" value="P-loop_NTPase"/>
</dbReference>
<feature type="domain" description="KH type-2" evidence="9">
    <location>
        <begin position="205"/>
        <end position="282"/>
    </location>
</feature>
<reference evidence="12" key="1">
    <citation type="submission" date="2016-05" db="EMBL/GenBank/DDBJ databases">
        <title>Draft genome sequences of four strains of Ehrlichia ruminantium, a tick-borne pathogen of ruminants, isolated from Zimbabwe, The Gambia and Ghana.</title>
        <authorList>
            <person name="Nakao R."/>
            <person name="Jongejan F."/>
            <person name="Sugimoto C."/>
        </authorList>
    </citation>
    <scope>NUCLEOTIDE SEQUENCE [LARGE SCALE GENOMIC DNA]</scope>
    <source>
        <strain evidence="12">Kerr Seringe</strain>
    </source>
</reference>
<feature type="domain" description="Era-type G" evidence="10">
    <location>
        <begin position="7"/>
        <end position="174"/>
    </location>
</feature>
<keyword evidence="6" id="KW-0472">Membrane</keyword>
<comment type="caution">
    <text evidence="11">The sequence shown here is derived from an EMBL/GenBank/DDBJ whole genome shotgun (WGS) entry which is preliminary data.</text>
</comment>
<keyword evidence="6" id="KW-0963">Cytoplasm</keyword>
<dbReference type="SMR" id="A0A170RYX7"/>
<dbReference type="STRING" id="779.GCA_002019755_00608"/>
<evidence type="ECO:0000256" key="3">
    <source>
        <dbReference type="ARBA" id="ARBA00022741"/>
    </source>
</evidence>
<dbReference type="CDD" id="cd04163">
    <property type="entry name" value="Era"/>
    <property type="match status" value="1"/>
</dbReference>
<dbReference type="Gene3D" id="3.30.300.20">
    <property type="match status" value="1"/>
</dbReference>
<dbReference type="SUPFAM" id="SSF52540">
    <property type="entry name" value="P-loop containing nucleoside triphosphate hydrolases"/>
    <property type="match status" value="1"/>
</dbReference>
<dbReference type="InterPro" id="IPR015946">
    <property type="entry name" value="KH_dom-like_a/b"/>
</dbReference>
<keyword evidence="3 6" id="KW-0547">Nucleotide-binding</keyword>
<keyword evidence="5 6" id="KW-0342">GTP-binding</keyword>
<dbReference type="RefSeq" id="WP_011255670.1">
    <property type="nucleotide sequence ID" value="NZ_BDDL01000071.1"/>
</dbReference>
<evidence type="ECO:0000256" key="2">
    <source>
        <dbReference type="ARBA" id="ARBA00020484"/>
    </source>
</evidence>
<keyword evidence="6" id="KW-0699">rRNA-binding</keyword>